<keyword evidence="6" id="KW-1185">Reference proteome</keyword>
<dbReference type="InterPro" id="IPR002088">
    <property type="entry name" value="Prenyl_trans_a"/>
</dbReference>
<accession>S3CAC1</accession>
<dbReference type="AlphaFoldDB" id="S3CAC1"/>
<evidence type="ECO:0000256" key="2">
    <source>
        <dbReference type="ARBA" id="ARBA00022602"/>
    </source>
</evidence>
<proteinExistence type="inferred from homology"/>
<dbReference type="GO" id="GO:0005737">
    <property type="term" value="C:cytoplasm"/>
    <property type="evidence" value="ECO:0007669"/>
    <property type="project" value="TreeGrafter"/>
</dbReference>
<gene>
    <name evidence="5" type="ORF">F503_01509</name>
</gene>
<dbReference type="PANTHER" id="PTHR11129">
    <property type="entry name" value="PROTEIN FARNESYLTRANSFERASE ALPHA SUBUNIT/RAB GERANYLGERANYL TRANSFERASE ALPHA SUBUNIT"/>
    <property type="match status" value="1"/>
</dbReference>
<protein>
    <recommendedName>
        <fullName evidence="7">Protein prenyltransferase</fullName>
    </recommendedName>
</protein>
<dbReference type="HOGENOM" id="CLU_044597_1_0_1"/>
<dbReference type="Gene3D" id="1.25.40.120">
    <property type="entry name" value="Protein prenylyltransferase"/>
    <property type="match status" value="1"/>
</dbReference>
<dbReference type="GO" id="GO:0008318">
    <property type="term" value="F:protein prenyltransferase activity"/>
    <property type="evidence" value="ECO:0007669"/>
    <property type="project" value="InterPro"/>
</dbReference>
<dbReference type="PANTHER" id="PTHR11129:SF3">
    <property type="entry name" value="PROTEIN PRENYLTRANSFERASE ALPHA SUBUNIT REPEAT-CONTAINING PROTEIN 1"/>
    <property type="match status" value="1"/>
</dbReference>
<comment type="similarity">
    <text evidence="1">Belongs to the protein prenyltransferase subunit alpha family.</text>
</comment>
<dbReference type="Proteomes" id="UP000016923">
    <property type="component" value="Unassembled WGS sequence"/>
</dbReference>
<evidence type="ECO:0000256" key="4">
    <source>
        <dbReference type="ARBA" id="ARBA00022737"/>
    </source>
</evidence>
<keyword evidence="2" id="KW-0637">Prenyltransferase</keyword>
<reference evidence="5 6" key="1">
    <citation type="journal article" date="2013" name="BMC Genomics">
        <title>The genome and transcriptome of the pine saprophyte Ophiostoma piceae, and a comparison with the bark beetle-associated pine pathogen Grosmannia clavigera.</title>
        <authorList>
            <person name="Haridas S."/>
            <person name="Wang Y."/>
            <person name="Lim L."/>
            <person name="Massoumi Alamouti S."/>
            <person name="Jackman S."/>
            <person name="Docking R."/>
            <person name="Robertson G."/>
            <person name="Birol I."/>
            <person name="Bohlmann J."/>
            <person name="Breuil C."/>
        </authorList>
    </citation>
    <scope>NUCLEOTIDE SEQUENCE [LARGE SCALE GENOMIC DNA]</scope>
    <source>
        <strain evidence="5 6">UAMH 11346</strain>
    </source>
</reference>
<sequence length="367" mass="40971">MSRALDKATVAALQSGDQEAAYRAIANVLTPSSSTSARLELEFLGREYLPLPEDSPYYLRDGNAVAIPKLALVLAFVVARKLLQRLLSAASASGGDSEGEKLRATAVILMMDPEHLTAANTRKRILREHISNSKDAAAAAALVANELWLIDSFLTGHLHRHTKSPTLWNHRRWLLAFSSSQEKHTVTVDPFRDITGVVMVAAERHPRNYYAWDHARWLVGAAAATHETQNRLVLAVRDWCYRHHTDTSGWSFLLFLLTHAWARSERDETRPISPLLAETVAQVEQMATSLRWMGESVWVFLRTAVAYTELAEAATEATGDGKAKIAVSFTKFKETAMSLQSYVEPKSREHQVLQQAQDWCAAKIELK</sequence>
<dbReference type="eggNOG" id="ENOG502RXS6">
    <property type="taxonomic scope" value="Eukaryota"/>
</dbReference>
<dbReference type="EMBL" id="KE148170">
    <property type="protein sequence ID" value="EPE03173.1"/>
    <property type="molecule type" value="Genomic_DNA"/>
</dbReference>
<evidence type="ECO:0000256" key="3">
    <source>
        <dbReference type="ARBA" id="ARBA00022679"/>
    </source>
</evidence>
<evidence type="ECO:0008006" key="7">
    <source>
        <dbReference type="Google" id="ProtNLM"/>
    </source>
</evidence>
<organism evidence="5 6">
    <name type="scientific">Ophiostoma piceae (strain UAMH 11346)</name>
    <name type="common">Sap stain fungus</name>
    <dbReference type="NCBI Taxonomy" id="1262450"/>
    <lineage>
        <taxon>Eukaryota</taxon>
        <taxon>Fungi</taxon>
        <taxon>Dikarya</taxon>
        <taxon>Ascomycota</taxon>
        <taxon>Pezizomycotina</taxon>
        <taxon>Sordariomycetes</taxon>
        <taxon>Sordariomycetidae</taxon>
        <taxon>Ophiostomatales</taxon>
        <taxon>Ophiostomataceae</taxon>
        <taxon>Ophiostoma</taxon>
    </lineage>
</organism>
<evidence type="ECO:0000313" key="5">
    <source>
        <dbReference type="EMBL" id="EPE03173.1"/>
    </source>
</evidence>
<dbReference type="Pfam" id="PF01239">
    <property type="entry name" value="PPTA"/>
    <property type="match status" value="2"/>
</dbReference>
<keyword evidence="4" id="KW-0677">Repeat</keyword>
<dbReference type="OrthoDB" id="5358702at2759"/>
<evidence type="ECO:0000313" key="6">
    <source>
        <dbReference type="Proteomes" id="UP000016923"/>
    </source>
</evidence>
<name>S3CAC1_OPHP1</name>
<dbReference type="OMA" id="MLLFDCE"/>
<keyword evidence="3" id="KW-0808">Transferase</keyword>
<dbReference type="SUPFAM" id="SSF48439">
    <property type="entry name" value="Protein prenylyltransferase"/>
    <property type="match status" value="1"/>
</dbReference>
<dbReference type="VEuPathDB" id="FungiDB:F503_01509"/>
<evidence type="ECO:0000256" key="1">
    <source>
        <dbReference type="ARBA" id="ARBA00006734"/>
    </source>
</evidence>